<evidence type="ECO:0000256" key="4">
    <source>
        <dbReference type="ARBA" id="ARBA00023136"/>
    </source>
</evidence>
<keyword evidence="2 5" id="KW-0812">Transmembrane</keyword>
<comment type="subcellular location">
    <subcellularLocation>
        <location evidence="1">Membrane</location>
        <topology evidence="1">Multi-pass membrane protein</topology>
    </subcellularLocation>
</comment>
<keyword evidence="4 5" id="KW-0472">Membrane</keyword>
<feature type="transmembrane region" description="Helical" evidence="5">
    <location>
        <begin position="255"/>
        <end position="275"/>
    </location>
</feature>
<proteinExistence type="predicted"/>
<dbReference type="PANTHER" id="PTHR11785:SF512">
    <property type="entry name" value="SOBREMESA, ISOFORM B"/>
    <property type="match status" value="1"/>
</dbReference>
<feature type="transmembrane region" description="Helical" evidence="5">
    <location>
        <begin position="136"/>
        <end position="154"/>
    </location>
</feature>
<protein>
    <recommendedName>
        <fullName evidence="7">Amino acid permease/ SLC12A domain-containing protein</fullName>
    </recommendedName>
</protein>
<feature type="transmembrane region" description="Helical" evidence="5">
    <location>
        <begin position="67"/>
        <end position="89"/>
    </location>
</feature>
<name>A0A381WQE6_9ZZZZ</name>
<dbReference type="AlphaFoldDB" id="A0A381WQE6"/>
<sequence length="408" mass="43550">MVGSGIFLLPGYAAASVSSGWMLLVAWLLGGVMALLGALSTAELATRYPHTGGDFIYLLRVFGRLPAFLYGWMCLTVTGGGSVAILALFSAKYSVHFLPFFQQSSRAEVFIAIIIVILLTSLHCLRVTVGARFQSLLSVVKVGGIIVFAGYLLGSDTPAELATVSFSGESWGGFSKALIPIYFAYSGWNSVGYLAGEVAKPGKTLPIAFIAGTSVTIALYMLLNSGFLHVLGLKPMQGDALVPVTVLEMLGNSKAIILVNFLILVSVLSSLSIIIQTSARILQSMGENGVFFRRLGEVHPFSKTPVIALVLQGILSIVLMFLLDIEKLVDSTTVVMVLFSALVISALLKIRGYSYTSGKEYTFLTPLYPFVPLAYIGSALFITVGVVQYYVELGSVLPLWGLGILVAG</sequence>
<gene>
    <name evidence="6" type="ORF">METZ01_LOCUS107466</name>
</gene>
<feature type="transmembrane region" description="Helical" evidence="5">
    <location>
        <begin position="174"/>
        <end position="195"/>
    </location>
</feature>
<dbReference type="GO" id="GO:0015179">
    <property type="term" value="F:L-amino acid transmembrane transporter activity"/>
    <property type="evidence" value="ECO:0007669"/>
    <property type="project" value="TreeGrafter"/>
</dbReference>
<evidence type="ECO:0000256" key="2">
    <source>
        <dbReference type="ARBA" id="ARBA00022692"/>
    </source>
</evidence>
<reference evidence="6" key="1">
    <citation type="submission" date="2018-05" db="EMBL/GenBank/DDBJ databases">
        <authorList>
            <person name="Lanie J.A."/>
            <person name="Ng W.-L."/>
            <person name="Kazmierczak K.M."/>
            <person name="Andrzejewski T.M."/>
            <person name="Davidsen T.M."/>
            <person name="Wayne K.J."/>
            <person name="Tettelin H."/>
            <person name="Glass J.I."/>
            <person name="Rusch D."/>
            <person name="Podicherti R."/>
            <person name="Tsui H.-C.T."/>
            <person name="Winkler M.E."/>
        </authorList>
    </citation>
    <scope>NUCLEOTIDE SEQUENCE</scope>
</reference>
<feature type="transmembrane region" description="Helical" evidence="5">
    <location>
        <begin position="370"/>
        <end position="391"/>
    </location>
</feature>
<dbReference type="EMBL" id="UINC01012513">
    <property type="protein sequence ID" value="SVA54612.1"/>
    <property type="molecule type" value="Genomic_DNA"/>
</dbReference>
<feature type="transmembrane region" description="Helical" evidence="5">
    <location>
        <begin position="109"/>
        <end position="129"/>
    </location>
</feature>
<dbReference type="GO" id="GO:0016020">
    <property type="term" value="C:membrane"/>
    <property type="evidence" value="ECO:0007669"/>
    <property type="project" value="UniProtKB-SubCell"/>
</dbReference>
<evidence type="ECO:0008006" key="7">
    <source>
        <dbReference type="Google" id="ProtNLM"/>
    </source>
</evidence>
<feature type="transmembrane region" description="Helical" evidence="5">
    <location>
        <begin position="331"/>
        <end position="350"/>
    </location>
</feature>
<dbReference type="PANTHER" id="PTHR11785">
    <property type="entry name" value="AMINO ACID TRANSPORTER"/>
    <property type="match status" value="1"/>
</dbReference>
<evidence type="ECO:0000256" key="1">
    <source>
        <dbReference type="ARBA" id="ARBA00004141"/>
    </source>
</evidence>
<organism evidence="6">
    <name type="scientific">marine metagenome</name>
    <dbReference type="NCBI Taxonomy" id="408172"/>
    <lineage>
        <taxon>unclassified sequences</taxon>
        <taxon>metagenomes</taxon>
        <taxon>ecological metagenomes</taxon>
    </lineage>
</organism>
<feature type="transmembrane region" description="Helical" evidence="5">
    <location>
        <begin position="306"/>
        <end position="325"/>
    </location>
</feature>
<evidence type="ECO:0000313" key="6">
    <source>
        <dbReference type="EMBL" id="SVA54612.1"/>
    </source>
</evidence>
<dbReference type="Gene3D" id="1.20.1740.10">
    <property type="entry name" value="Amino acid/polyamine transporter I"/>
    <property type="match status" value="1"/>
</dbReference>
<evidence type="ECO:0000256" key="5">
    <source>
        <dbReference type="SAM" id="Phobius"/>
    </source>
</evidence>
<dbReference type="InterPro" id="IPR002293">
    <property type="entry name" value="AA/rel_permease1"/>
</dbReference>
<feature type="transmembrane region" description="Helical" evidence="5">
    <location>
        <begin position="25"/>
        <end position="46"/>
    </location>
</feature>
<evidence type="ECO:0000256" key="3">
    <source>
        <dbReference type="ARBA" id="ARBA00022989"/>
    </source>
</evidence>
<feature type="transmembrane region" description="Helical" evidence="5">
    <location>
        <begin position="207"/>
        <end position="231"/>
    </location>
</feature>
<dbReference type="Pfam" id="PF13520">
    <property type="entry name" value="AA_permease_2"/>
    <property type="match status" value="1"/>
</dbReference>
<keyword evidence="3 5" id="KW-1133">Transmembrane helix</keyword>
<dbReference type="PIRSF" id="PIRSF006060">
    <property type="entry name" value="AA_transporter"/>
    <property type="match status" value="1"/>
</dbReference>
<accession>A0A381WQE6</accession>
<feature type="non-terminal residue" evidence="6">
    <location>
        <position position="408"/>
    </location>
</feature>
<dbReference type="InterPro" id="IPR050598">
    <property type="entry name" value="AminoAcid_Transporter"/>
</dbReference>